<dbReference type="Proteomes" id="UP000593567">
    <property type="component" value="Unassembled WGS sequence"/>
</dbReference>
<proteinExistence type="predicted"/>
<dbReference type="PANTHER" id="PTHR46954:SF1">
    <property type="entry name" value="C2H2-TYPE DOMAIN-CONTAINING PROTEIN"/>
    <property type="match status" value="1"/>
</dbReference>
<evidence type="ECO:0000313" key="3">
    <source>
        <dbReference type="EMBL" id="KAF6028277.1"/>
    </source>
</evidence>
<name>A0A7J7JQL6_BUGNE</name>
<accession>A0A7J7JQL6</accession>
<evidence type="ECO:0000313" key="4">
    <source>
        <dbReference type="Proteomes" id="UP000593567"/>
    </source>
</evidence>
<comment type="caution">
    <text evidence="3">The sequence shown here is derived from an EMBL/GenBank/DDBJ whole genome shotgun (WGS) entry which is preliminary data.</text>
</comment>
<reference evidence="3" key="1">
    <citation type="submission" date="2020-06" db="EMBL/GenBank/DDBJ databases">
        <title>Draft genome of Bugula neritina, a colonial animal packing powerful symbionts and potential medicines.</title>
        <authorList>
            <person name="Rayko M."/>
        </authorList>
    </citation>
    <scope>NUCLEOTIDE SEQUENCE [LARGE SCALE GENOMIC DNA]</scope>
    <source>
        <strain evidence="3">Kwan_BN1</strain>
    </source>
</reference>
<protein>
    <submittedName>
        <fullName evidence="3">Uncharacterized protein</fullName>
    </submittedName>
</protein>
<feature type="region of interest" description="Disordered" evidence="2">
    <location>
        <begin position="69"/>
        <end position="111"/>
    </location>
</feature>
<feature type="coiled-coil region" evidence="1">
    <location>
        <begin position="158"/>
        <end position="185"/>
    </location>
</feature>
<dbReference type="AlphaFoldDB" id="A0A7J7JQL6"/>
<evidence type="ECO:0000256" key="2">
    <source>
        <dbReference type="SAM" id="MobiDB-lite"/>
    </source>
</evidence>
<organism evidence="3 4">
    <name type="scientific">Bugula neritina</name>
    <name type="common">Brown bryozoan</name>
    <name type="synonym">Sertularia neritina</name>
    <dbReference type="NCBI Taxonomy" id="10212"/>
    <lineage>
        <taxon>Eukaryota</taxon>
        <taxon>Metazoa</taxon>
        <taxon>Spiralia</taxon>
        <taxon>Lophotrochozoa</taxon>
        <taxon>Bryozoa</taxon>
        <taxon>Gymnolaemata</taxon>
        <taxon>Cheilostomatida</taxon>
        <taxon>Flustrina</taxon>
        <taxon>Buguloidea</taxon>
        <taxon>Bugulidae</taxon>
        <taxon>Bugula</taxon>
    </lineage>
</organism>
<keyword evidence="4" id="KW-1185">Reference proteome</keyword>
<evidence type="ECO:0000256" key="1">
    <source>
        <dbReference type="SAM" id="Coils"/>
    </source>
</evidence>
<dbReference type="EMBL" id="VXIV02001967">
    <property type="protein sequence ID" value="KAF6028277.1"/>
    <property type="molecule type" value="Genomic_DNA"/>
</dbReference>
<gene>
    <name evidence="3" type="ORF">EB796_013415</name>
</gene>
<feature type="compositionally biased region" description="Polar residues" evidence="2">
    <location>
        <begin position="90"/>
        <end position="109"/>
    </location>
</feature>
<dbReference type="OrthoDB" id="10003658at2759"/>
<keyword evidence="1" id="KW-0175">Coiled coil</keyword>
<dbReference type="PANTHER" id="PTHR46954">
    <property type="entry name" value="C2H2-TYPE DOMAIN-CONTAINING PROTEIN"/>
    <property type="match status" value="1"/>
</dbReference>
<sequence length="536" mass="59261">MAGMKQYNEFLQAYLAANSGLPKQKAYTNAQEKWNIVKKDQMAVTNEIQTMKQQTAKKKNTLDSFFMKASSSAKSTKTDTDSDTGASSTIDVQTSANATTDVETNTDVATDQLPKVHSTRAQDEVKAKISVLGSEIVTAKKKLDSGLAADPPQLRRTMRIKENELAEQQKKLKKLQGNVQRQAKSRLKRKAELELLSQKYPEINVPRPKQGRPPLEEKQSDLLETIKEIATLGGAADDRRRSESIRLCRTLDDLVAELQKAGYHISRSAAYISLFLIDGIRMKASVMAHQDSKFAAATVKYVHQLAAALGPSEVLFISQDDKARVPIGITAANKQAPLLMSLEYKVTLPDHDWVIAQRHKLIPSVYAVCQIKPNMIGQENAVTYSGPTYITIRSGKHDTSSAYSHGLDFNQMIELDEMKNAVKTVDGIVKPVLIFSTDGGPDENPRYPKVLKVAAHHFKHHNLDAVFCITNAPGRSAFNPVERRMAPLSHDLAGLILPHDHYGSHLNAAGKTIDPDLEIKNFAMAGQTLAEIWSKQ</sequence>